<evidence type="ECO:0000313" key="4">
    <source>
        <dbReference type="EMBL" id="MBM9617521.1"/>
    </source>
</evidence>
<name>A0ABS2UIX5_9ACTN</name>
<accession>A0ABS2UIX5</accession>
<evidence type="ECO:0000259" key="3">
    <source>
        <dbReference type="Pfam" id="PF03372"/>
    </source>
</evidence>
<dbReference type="InterPro" id="IPR005135">
    <property type="entry name" value="Endo/exonuclease/phosphatase"/>
</dbReference>
<organism evidence="4 5">
    <name type="scientific">Streptomyces zhihengii</name>
    <dbReference type="NCBI Taxonomy" id="1818004"/>
    <lineage>
        <taxon>Bacteria</taxon>
        <taxon>Bacillati</taxon>
        <taxon>Actinomycetota</taxon>
        <taxon>Actinomycetes</taxon>
        <taxon>Kitasatosporales</taxon>
        <taxon>Streptomycetaceae</taxon>
        <taxon>Streptomyces</taxon>
    </lineage>
</organism>
<dbReference type="RefSeq" id="WP_205371890.1">
    <property type="nucleotide sequence ID" value="NZ_JAFEJA010000001.1"/>
</dbReference>
<dbReference type="Pfam" id="PF03372">
    <property type="entry name" value="Exo_endo_phos"/>
    <property type="match status" value="1"/>
</dbReference>
<keyword evidence="2" id="KW-0812">Transmembrane</keyword>
<dbReference type="SUPFAM" id="SSF56219">
    <property type="entry name" value="DNase I-like"/>
    <property type="match status" value="1"/>
</dbReference>
<feature type="domain" description="Endonuclease/exonuclease/phosphatase" evidence="3">
    <location>
        <begin position="120"/>
        <end position="321"/>
    </location>
</feature>
<protein>
    <submittedName>
        <fullName evidence="4">Endonuclease/exonuclease/phosphatase family protein</fullName>
    </submittedName>
</protein>
<feature type="transmembrane region" description="Helical" evidence="2">
    <location>
        <begin position="88"/>
        <end position="107"/>
    </location>
</feature>
<reference evidence="4 5" key="1">
    <citation type="journal article" date="2016" name="Arch. Microbiol.">
        <title>Streptomyces zhihengii sp. nov., isolated from rhizospheric soil of Psammosilene tunicoides.</title>
        <authorList>
            <person name="Huang M.J."/>
            <person name="Fei J.J."/>
            <person name="Salam N."/>
            <person name="Kim C.J."/>
            <person name="Hozzein W.N."/>
            <person name="Xiao M."/>
            <person name="Huang H.Q."/>
            <person name="Li W.J."/>
        </authorList>
    </citation>
    <scope>NUCLEOTIDE SEQUENCE [LARGE SCALE GENOMIC DNA]</scope>
    <source>
        <strain evidence="4 5">YIM T102</strain>
    </source>
</reference>
<dbReference type="EMBL" id="JAFEJA010000001">
    <property type="protein sequence ID" value="MBM9617521.1"/>
    <property type="molecule type" value="Genomic_DNA"/>
</dbReference>
<feature type="compositionally biased region" description="Gly residues" evidence="1">
    <location>
        <begin position="1"/>
        <end position="11"/>
    </location>
</feature>
<keyword evidence="5" id="KW-1185">Reference proteome</keyword>
<feature type="transmembrane region" description="Helical" evidence="2">
    <location>
        <begin position="32"/>
        <end position="51"/>
    </location>
</feature>
<dbReference type="Gene3D" id="3.60.10.10">
    <property type="entry name" value="Endonuclease/exonuclease/phosphatase"/>
    <property type="match status" value="1"/>
</dbReference>
<keyword evidence="4" id="KW-0255">Endonuclease</keyword>
<feature type="transmembrane region" description="Helical" evidence="2">
    <location>
        <begin position="63"/>
        <end position="81"/>
    </location>
</feature>
<evidence type="ECO:0000256" key="1">
    <source>
        <dbReference type="SAM" id="MobiDB-lite"/>
    </source>
</evidence>
<feature type="region of interest" description="Disordered" evidence="1">
    <location>
        <begin position="1"/>
        <end position="26"/>
    </location>
</feature>
<dbReference type="Proteomes" id="UP000664109">
    <property type="component" value="Unassembled WGS sequence"/>
</dbReference>
<dbReference type="InterPro" id="IPR036691">
    <property type="entry name" value="Endo/exonu/phosph_ase_sf"/>
</dbReference>
<keyword evidence="2" id="KW-0472">Membrane</keyword>
<sequence>MDGTGGTGGDDTAGTPSGRPGARPSRWRRGRVLAGCAVLTAALLALHRLVPNAGIRLGSLLETFLPWLGLAVPVLLLAGLLRRSATALVALVLPVVAWLALFGPLLVPADGARHDLLAVQHNVADDNADPAGTARALARERPHLIALEEVTPAALPAYERALAPGWAHHAVIGTVGLWSRYPLTDVAPVDIRPRAVEPGWSRGLRATARTPHGDIAVYVAHLPSIRLGVQGLRSGNRDESARLLGAAIEAEPVERVLLLGDLNGTVDDRGLRPLTSRLEAEGPGFALSWPAGFPVARIDQVLARTSAVVGLRALPATGSDHLPVLARIRY</sequence>
<keyword evidence="4" id="KW-0378">Hydrolase</keyword>
<evidence type="ECO:0000256" key="2">
    <source>
        <dbReference type="SAM" id="Phobius"/>
    </source>
</evidence>
<dbReference type="GO" id="GO:0004519">
    <property type="term" value="F:endonuclease activity"/>
    <property type="evidence" value="ECO:0007669"/>
    <property type="project" value="UniProtKB-KW"/>
</dbReference>
<comment type="caution">
    <text evidence="4">The sequence shown here is derived from an EMBL/GenBank/DDBJ whole genome shotgun (WGS) entry which is preliminary data.</text>
</comment>
<keyword evidence="4" id="KW-0540">Nuclease</keyword>
<keyword evidence="2" id="KW-1133">Transmembrane helix</keyword>
<gene>
    <name evidence="4" type="ORF">JE024_01980</name>
</gene>
<proteinExistence type="predicted"/>
<evidence type="ECO:0000313" key="5">
    <source>
        <dbReference type="Proteomes" id="UP000664109"/>
    </source>
</evidence>